<proteinExistence type="inferred from homology"/>
<dbReference type="Proteomes" id="UP000294911">
    <property type="component" value="Unassembled WGS sequence"/>
</dbReference>
<dbReference type="GO" id="GO:0006865">
    <property type="term" value="P:amino acid transport"/>
    <property type="evidence" value="ECO:0007669"/>
    <property type="project" value="TreeGrafter"/>
</dbReference>
<dbReference type="PROSITE" id="PS51257">
    <property type="entry name" value="PROKAR_LIPOPROTEIN"/>
    <property type="match status" value="1"/>
</dbReference>
<feature type="domain" description="Solute-binding protein family 3/N-terminal" evidence="4">
    <location>
        <begin position="71"/>
        <end position="292"/>
    </location>
</feature>
<evidence type="ECO:0000313" key="5">
    <source>
        <dbReference type="EMBL" id="TCP47327.1"/>
    </source>
</evidence>
<comment type="caution">
    <text evidence="5">The sequence shown here is derived from an EMBL/GenBank/DDBJ whole genome shotgun (WGS) entry which is preliminary data.</text>
</comment>
<evidence type="ECO:0000256" key="3">
    <source>
        <dbReference type="ARBA" id="ARBA00022729"/>
    </source>
</evidence>
<evidence type="ECO:0000259" key="4">
    <source>
        <dbReference type="SMART" id="SM00062"/>
    </source>
</evidence>
<protein>
    <submittedName>
        <fullName evidence="5">Amino acid ABC transporter substrate-binding protein (PAAT family)</fullName>
    </submittedName>
</protein>
<organism evidence="5 6">
    <name type="scientific">Tamaricihabitans halophyticus</name>
    <dbReference type="NCBI Taxonomy" id="1262583"/>
    <lineage>
        <taxon>Bacteria</taxon>
        <taxon>Bacillati</taxon>
        <taxon>Actinomycetota</taxon>
        <taxon>Actinomycetes</taxon>
        <taxon>Pseudonocardiales</taxon>
        <taxon>Pseudonocardiaceae</taxon>
        <taxon>Tamaricihabitans</taxon>
    </lineage>
</organism>
<evidence type="ECO:0000256" key="2">
    <source>
        <dbReference type="ARBA" id="ARBA00022448"/>
    </source>
</evidence>
<dbReference type="Pfam" id="PF00497">
    <property type="entry name" value="SBP_bac_3"/>
    <property type="match status" value="1"/>
</dbReference>
<sequence length="307" mass="32633">MNYSRRKFFVTSSTAAAAFVLAGCRGINPERLGGQADGFANVDQSGVVAQGPIGKNLPSSPILDEVRGRGFLRCSGTDTLPGFSQTNPVTGKLAGFDAGMAELFAKYLLGKPAVNFVKSGADTREAFLQNRTVDATISTYTITENRERIVNFAGPYLTVTSGVAVQLGETGIASSADLAGREVAVQPGAAEEALLREVPNAVPVRFEESSQCFAALQQQRVEAWVANTAIITSRAGTDSRTTVTDIRFGESPFGIGLPKGDDTYKTVATEFINTIAEDGTWQKLWDETAGLVDRTTNPEPPAIPMGR</sequence>
<keyword evidence="3" id="KW-0732">Signal</keyword>
<accession>A0A4R2QEB1</accession>
<dbReference type="Gene3D" id="3.40.190.10">
    <property type="entry name" value="Periplasmic binding protein-like II"/>
    <property type="match status" value="2"/>
</dbReference>
<gene>
    <name evidence="5" type="ORF">EV191_112123</name>
</gene>
<dbReference type="OrthoDB" id="9807888at2"/>
<evidence type="ECO:0000313" key="6">
    <source>
        <dbReference type="Proteomes" id="UP000294911"/>
    </source>
</evidence>
<reference evidence="5 6" key="1">
    <citation type="submission" date="2019-03" db="EMBL/GenBank/DDBJ databases">
        <title>Genomic Encyclopedia of Type Strains, Phase IV (KMG-IV): sequencing the most valuable type-strain genomes for metagenomic binning, comparative biology and taxonomic classification.</title>
        <authorList>
            <person name="Goeker M."/>
        </authorList>
    </citation>
    <scope>NUCLEOTIDE SEQUENCE [LARGE SCALE GENOMIC DNA]</scope>
    <source>
        <strain evidence="5 6">DSM 45765</strain>
    </source>
</reference>
<dbReference type="SUPFAM" id="SSF53850">
    <property type="entry name" value="Periplasmic binding protein-like II"/>
    <property type="match status" value="1"/>
</dbReference>
<dbReference type="AlphaFoldDB" id="A0A4R2QEB1"/>
<dbReference type="RefSeq" id="WP_132879285.1">
    <property type="nucleotide sequence ID" value="NZ_SLXQ01000012.1"/>
</dbReference>
<dbReference type="EMBL" id="SLXQ01000012">
    <property type="protein sequence ID" value="TCP47327.1"/>
    <property type="molecule type" value="Genomic_DNA"/>
</dbReference>
<keyword evidence="6" id="KW-1185">Reference proteome</keyword>
<name>A0A4R2QEB1_9PSEU</name>
<dbReference type="GO" id="GO:0005576">
    <property type="term" value="C:extracellular region"/>
    <property type="evidence" value="ECO:0007669"/>
    <property type="project" value="TreeGrafter"/>
</dbReference>
<evidence type="ECO:0000256" key="1">
    <source>
        <dbReference type="ARBA" id="ARBA00010333"/>
    </source>
</evidence>
<dbReference type="PANTHER" id="PTHR30085">
    <property type="entry name" value="AMINO ACID ABC TRANSPORTER PERMEASE"/>
    <property type="match status" value="1"/>
</dbReference>
<keyword evidence="2" id="KW-0813">Transport</keyword>
<dbReference type="SMART" id="SM00062">
    <property type="entry name" value="PBPb"/>
    <property type="match status" value="1"/>
</dbReference>
<dbReference type="PANTHER" id="PTHR30085:SF6">
    <property type="entry name" value="ABC TRANSPORTER GLUTAMINE-BINDING PROTEIN GLNH"/>
    <property type="match status" value="1"/>
</dbReference>
<comment type="similarity">
    <text evidence="1">Belongs to the bacterial solute-binding protein 3 family.</text>
</comment>
<dbReference type="InterPro" id="IPR001638">
    <property type="entry name" value="Solute-binding_3/MltF_N"/>
</dbReference>
<dbReference type="GO" id="GO:0030288">
    <property type="term" value="C:outer membrane-bounded periplasmic space"/>
    <property type="evidence" value="ECO:0007669"/>
    <property type="project" value="TreeGrafter"/>
</dbReference>
<dbReference type="PROSITE" id="PS51318">
    <property type="entry name" value="TAT"/>
    <property type="match status" value="1"/>
</dbReference>
<dbReference type="InterPro" id="IPR006311">
    <property type="entry name" value="TAT_signal"/>
</dbReference>
<dbReference type="InterPro" id="IPR051455">
    <property type="entry name" value="Bact_solute-bind_prot3"/>
</dbReference>